<dbReference type="InterPro" id="IPR036179">
    <property type="entry name" value="Ig-like_dom_sf"/>
</dbReference>
<dbReference type="InterPro" id="IPR003598">
    <property type="entry name" value="Ig_sub2"/>
</dbReference>
<dbReference type="InterPro" id="IPR007110">
    <property type="entry name" value="Ig-like_dom"/>
</dbReference>
<dbReference type="Gene3D" id="2.60.40.10">
    <property type="entry name" value="Immunoglobulins"/>
    <property type="match status" value="5"/>
</dbReference>
<keyword evidence="1" id="KW-0732">Signal</keyword>
<evidence type="ECO:0000259" key="4">
    <source>
        <dbReference type="PROSITE" id="PS50835"/>
    </source>
</evidence>
<evidence type="ECO:0000256" key="2">
    <source>
        <dbReference type="ARBA" id="ARBA00023157"/>
    </source>
</evidence>
<gene>
    <name evidence="5" type="ORF">GSOID_T00022023001</name>
</gene>
<dbReference type="InterPro" id="IPR013098">
    <property type="entry name" value="Ig_I-set"/>
</dbReference>
<feature type="domain" description="Ig-like" evidence="4">
    <location>
        <begin position="173"/>
        <end position="257"/>
    </location>
</feature>
<reference evidence="5" key="1">
    <citation type="journal article" date="2010" name="Science">
        <title>Plasticity of animal genome architecture unmasked by rapid evolution of a pelagic tunicate.</title>
        <authorList>
            <person name="Denoeud F."/>
            <person name="Henriet S."/>
            <person name="Mungpakdee S."/>
            <person name="Aury J.M."/>
            <person name="Da Silva C."/>
            <person name="Brinkmann H."/>
            <person name="Mikhaleva J."/>
            <person name="Olsen L.C."/>
            <person name="Jubin C."/>
            <person name="Canestro C."/>
            <person name="Bouquet J.M."/>
            <person name="Danks G."/>
            <person name="Poulain J."/>
            <person name="Campsteijn C."/>
            <person name="Adamski M."/>
            <person name="Cross I."/>
            <person name="Yadetie F."/>
            <person name="Muffato M."/>
            <person name="Louis A."/>
            <person name="Butcher S."/>
            <person name="Tsagkogeorga G."/>
            <person name="Konrad A."/>
            <person name="Singh S."/>
            <person name="Jensen M.F."/>
            <person name="Cong E.H."/>
            <person name="Eikeseth-Otteraa H."/>
            <person name="Noel B."/>
            <person name="Anthouard V."/>
            <person name="Porcel B.M."/>
            <person name="Kachouri-Lafond R."/>
            <person name="Nishino A."/>
            <person name="Ugolini M."/>
            <person name="Chourrout P."/>
            <person name="Nishida H."/>
            <person name="Aasland R."/>
            <person name="Huzurbazar S."/>
            <person name="Westhof E."/>
            <person name="Delsuc F."/>
            <person name="Lehrach H."/>
            <person name="Reinhardt R."/>
            <person name="Weissenbach J."/>
            <person name="Roy S.W."/>
            <person name="Artiguenave F."/>
            <person name="Postlethwait J.H."/>
            <person name="Manak J.R."/>
            <person name="Thompson E.M."/>
            <person name="Jaillon O."/>
            <person name="Du Pasquier L."/>
            <person name="Boudinot P."/>
            <person name="Liberles D.A."/>
            <person name="Volff J.N."/>
            <person name="Philippe H."/>
            <person name="Lenhard B."/>
            <person name="Roest Crollius H."/>
            <person name="Wincker P."/>
            <person name="Chourrout D."/>
        </authorList>
    </citation>
    <scope>NUCLEOTIDE SEQUENCE [LARGE SCALE GENOMIC DNA]</scope>
</reference>
<evidence type="ECO:0000256" key="1">
    <source>
        <dbReference type="ARBA" id="ARBA00022729"/>
    </source>
</evidence>
<evidence type="ECO:0000256" key="3">
    <source>
        <dbReference type="SAM" id="MobiDB-lite"/>
    </source>
</evidence>
<dbReference type="SMART" id="SM00408">
    <property type="entry name" value="IGc2"/>
    <property type="match status" value="2"/>
</dbReference>
<feature type="region of interest" description="Disordered" evidence="3">
    <location>
        <begin position="144"/>
        <end position="175"/>
    </location>
</feature>
<sequence length="691" mass="75876">MNLPKNRQKNQLRFHEVEVAEQAESVPASDCESAASDNEEALEPEEEPIPAVESKIRVLQPLEDIETDIDEYIMLQCEFDSEGEVSWTLDDGALPSSTVVRQVGSLAKIRIRQVTSNDFGEYTATVKDARGAASTKCVLSKKGSRKASARQAESEPDAKSADENNEEEVGSAPRISELSNMTIKEGDDLQLELKVDSPSGYEVSWLYNDQVFQADDENMTVIDKFPELTRLILKDVIEEDSGDYVVKVTNEFGSSVSQCRVDVILLADPPKFLSAPDEVDCQFGSLVQIKFAAENATHGTLIVTDELKIPASINSDGVGQVDYEAAEDSPDYAVLLLVGAGGEAEHKVVFNLSPASKAPCFTERLHETRAEEGDSVLLEVAASGNPEPQFAWFKGDENLNISGPRLQLENISLEDAGRFSISNCAGSDKSTATLEVSKKPVKPSFINYPDNQTRHAGASIDLACSFDGIPDPKVNWFFENKKIDSTCDNGSSVIKIQLLAIKCEVEADPEPELVWIIGNKEIRESSSAYKLSKTKKEEHTFEYTLEIASVSAKEKGKAQVKAQNKNAALTCPFTIILNEEAGNSSTDDLRGNLKNSRVNPPRVEPVEPAAEQKDFRTLLKKSTKTPPAPKPASNKPGQIDFRNQLKNSVQTKAVTQDELRAHSGEQVDFRKSLKNNVTTKTLEQDELKKVK</sequence>
<feature type="domain" description="Ig-like" evidence="4">
    <location>
        <begin position="443"/>
        <end position="514"/>
    </location>
</feature>
<dbReference type="InterPro" id="IPR050958">
    <property type="entry name" value="Cell_Adh-Cytoskel_Orgn"/>
</dbReference>
<dbReference type="EMBL" id="FN654470">
    <property type="protein sequence ID" value="CBY34045.1"/>
    <property type="molecule type" value="Genomic_DNA"/>
</dbReference>
<dbReference type="SMART" id="SM00409">
    <property type="entry name" value="IG"/>
    <property type="match status" value="4"/>
</dbReference>
<feature type="compositionally biased region" description="Acidic residues" evidence="3">
    <location>
        <begin position="37"/>
        <end position="48"/>
    </location>
</feature>
<accession>E4YEV8</accession>
<feature type="region of interest" description="Disordered" evidence="3">
    <location>
        <begin position="21"/>
        <end position="52"/>
    </location>
</feature>
<dbReference type="GO" id="GO:0007156">
    <property type="term" value="P:homophilic cell adhesion via plasma membrane adhesion molecules"/>
    <property type="evidence" value="ECO:0007669"/>
    <property type="project" value="TreeGrafter"/>
</dbReference>
<name>E4YEV8_OIKDI</name>
<feature type="compositionally biased region" description="Basic and acidic residues" evidence="3">
    <location>
        <begin position="152"/>
        <end position="162"/>
    </location>
</feature>
<dbReference type="PANTHER" id="PTHR45080:SF8">
    <property type="entry name" value="IG-LIKE DOMAIN-CONTAINING PROTEIN"/>
    <property type="match status" value="1"/>
</dbReference>
<dbReference type="Proteomes" id="UP000011014">
    <property type="component" value="Unassembled WGS sequence"/>
</dbReference>
<keyword evidence="2" id="KW-1015">Disulfide bond</keyword>
<proteinExistence type="predicted"/>
<dbReference type="SUPFAM" id="SSF48726">
    <property type="entry name" value="Immunoglobulin"/>
    <property type="match status" value="4"/>
</dbReference>
<organism evidence="5">
    <name type="scientific">Oikopleura dioica</name>
    <name type="common">Tunicate</name>
    <dbReference type="NCBI Taxonomy" id="34765"/>
    <lineage>
        <taxon>Eukaryota</taxon>
        <taxon>Metazoa</taxon>
        <taxon>Chordata</taxon>
        <taxon>Tunicata</taxon>
        <taxon>Appendicularia</taxon>
        <taxon>Copelata</taxon>
        <taxon>Oikopleuridae</taxon>
        <taxon>Oikopleura</taxon>
    </lineage>
</organism>
<dbReference type="InterPro" id="IPR013783">
    <property type="entry name" value="Ig-like_fold"/>
</dbReference>
<feature type="compositionally biased region" description="Low complexity" evidence="3">
    <location>
        <begin position="597"/>
        <end position="609"/>
    </location>
</feature>
<dbReference type="AlphaFoldDB" id="E4YEV8"/>
<dbReference type="PANTHER" id="PTHR45080">
    <property type="entry name" value="CONTACTIN 5"/>
    <property type="match status" value="1"/>
</dbReference>
<dbReference type="InterPro" id="IPR003599">
    <property type="entry name" value="Ig_sub"/>
</dbReference>
<protein>
    <recommendedName>
        <fullName evidence="4">Ig-like domain-containing protein</fullName>
    </recommendedName>
</protein>
<evidence type="ECO:0000313" key="5">
    <source>
        <dbReference type="EMBL" id="CBY34045.1"/>
    </source>
</evidence>
<dbReference type="GO" id="GO:0005886">
    <property type="term" value="C:plasma membrane"/>
    <property type="evidence" value="ECO:0007669"/>
    <property type="project" value="TreeGrafter"/>
</dbReference>
<dbReference type="Pfam" id="PF07679">
    <property type="entry name" value="I-set"/>
    <property type="match status" value="5"/>
</dbReference>
<dbReference type="PROSITE" id="PS50835">
    <property type="entry name" value="IG_LIKE"/>
    <property type="match status" value="3"/>
</dbReference>
<feature type="region of interest" description="Disordered" evidence="3">
    <location>
        <begin position="584"/>
        <end position="641"/>
    </location>
</feature>
<feature type="domain" description="Ig-like" evidence="4">
    <location>
        <begin position="359"/>
        <end position="437"/>
    </location>
</feature>